<dbReference type="PANTHER" id="PTHR23033">
    <property type="entry name" value="BETA1,3-GALACTOSYLTRANSFERASE"/>
    <property type="match status" value="1"/>
</dbReference>
<evidence type="ECO:0000313" key="17">
    <source>
        <dbReference type="Proteomes" id="UP000663877"/>
    </source>
</evidence>
<evidence type="ECO:0000256" key="8">
    <source>
        <dbReference type="ARBA" id="ARBA00022741"/>
    </source>
</evidence>
<feature type="domain" description="Fringe-like glycosyltransferase" evidence="13">
    <location>
        <begin position="55"/>
        <end position="207"/>
    </location>
</feature>
<dbReference type="EMBL" id="CAJNOM010000706">
    <property type="protein sequence ID" value="CAF1546817.1"/>
    <property type="molecule type" value="Genomic_DNA"/>
</dbReference>
<keyword evidence="8" id="KW-0547">Nucleotide-binding</keyword>
<proteinExistence type="inferred from homology"/>
<keyword evidence="10 12" id="KW-1133">Transmembrane helix</keyword>
<evidence type="ECO:0000313" key="15">
    <source>
        <dbReference type="EMBL" id="CAF1546817.1"/>
    </source>
</evidence>
<evidence type="ECO:0000313" key="16">
    <source>
        <dbReference type="Proteomes" id="UP000663832"/>
    </source>
</evidence>
<dbReference type="OrthoDB" id="8959630at2759"/>
<comment type="similarity">
    <text evidence="3">Belongs to the glycosyltransferase 31 family. Beta3-Gal-T subfamily.</text>
</comment>
<comment type="pathway">
    <text evidence="2">Protein modification; protein glycosylation.</text>
</comment>
<keyword evidence="11 12" id="KW-0472">Membrane</keyword>
<keyword evidence="7 12" id="KW-0812">Transmembrane</keyword>
<protein>
    <recommendedName>
        <fullName evidence="4">N-acetylgalactosaminide beta-1,3-galactosyltransferase</fullName>
        <ecNumber evidence="4">2.4.1.122</ecNumber>
    </recommendedName>
</protein>
<dbReference type="PANTHER" id="PTHR23033:SF47">
    <property type="entry name" value="APPLE DOMAIN-CONTAINING PROTEIN-RELATED"/>
    <property type="match status" value="1"/>
</dbReference>
<dbReference type="InterPro" id="IPR003378">
    <property type="entry name" value="Fringe-like_glycosylTrfase"/>
</dbReference>
<gene>
    <name evidence="14" type="ORF">BJG266_LOCUS29990</name>
    <name evidence="15" type="ORF">QVE165_LOCUS46744</name>
</gene>
<accession>A0A815AJ51</accession>
<evidence type="ECO:0000256" key="1">
    <source>
        <dbReference type="ARBA" id="ARBA00004606"/>
    </source>
</evidence>
<evidence type="ECO:0000313" key="14">
    <source>
        <dbReference type="EMBL" id="CAF1258494.1"/>
    </source>
</evidence>
<comment type="subcellular location">
    <subcellularLocation>
        <location evidence="1">Membrane</location>
        <topology evidence="1">Single-pass type II membrane protein</topology>
    </subcellularLocation>
</comment>
<evidence type="ECO:0000256" key="5">
    <source>
        <dbReference type="ARBA" id="ARBA00022676"/>
    </source>
</evidence>
<dbReference type="EC" id="2.4.1.122" evidence="4"/>
<dbReference type="Proteomes" id="UP000663832">
    <property type="component" value="Unassembled WGS sequence"/>
</dbReference>
<dbReference type="GO" id="GO:0000166">
    <property type="term" value="F:nucleotide binding"/>
    <property type="evidence" value="ECO:0007669"/>
    <property type="project" value="UniProtKB-KW"/>
</dbReference>
<evidence type="ECO:0000256" key="4">
    <source>
        <dbReference type="ARBA" id="ARBA00012557"/>
    </source>
</evidence>
<keyword evidence="9" id="KW-0735">Signal-anchor</keyword>
<evidence type="ECO:0000256" key="6">
    <source>
        <dbReference type="ARBA" id="ARBA00022679"/>
    </source>
</evidence>
<evidence type="ECO:0000256" key="9">
    <source>
        <dbReference type="ARBA" id="ARBA00022968"/>
    </source>
</evidence>
<feature type="transmembrane region" description="Helical" evidence="12">
    <location>
        <begin position="6"/>
        <end position="23"/>
    </location>
</feature>
<dbReference type="InterPro" id="IPR026050">
    <property type="entry name" value="C1GALT1/C1GALT1_chp1"/>
</dbReference>
<evidence type="ECO:0000256" key="7">
    <source>
        <dbReference type="ARBA" id="ARBA00022692"/>
    </source>
</evidence>
<evidence type="ECO:0000256" key="12">
    <source>
        <dbReference type="SAM" id="Phobius"/>
    </source>
</evidence>
<comment type="caution">
    <text evidence="14">The sequence shown here is derived from an EMBL/GenBank/DDBJ whole genome shotgun (WGS) entry which is preliminary data.</text>
</comment>
<reference evidence="14" key="1">
    <citation type="submission" date="2021-02" db="EMBL/GenBank/DDBJ databases">
        <authorList>
            <person name="Nowell W R."/>
        </authorList>
    </citation>
    <scope>NUCLEOTIDE SEQUENCE</scope>
</reference>
<evidence type="ECO:0000256" key="3">
    <source>
        <dbReference type="ARBA" id="ARBA00006462"/>
    </source>
</evidence>
<evidence type="ECO:0000256" key="11">
    <source>
        <dbReference type="ARBA" id="ARBA00023136"/>
    </source>
</evidence>
<dbReference type="GO" id="GO:0016020">
    <property type="term" value="C:membrane"/>
    <property type="evidence" value="ECO:0007669"/>
    <property type="project" value="UniProtKB-SubCell"/>
</dbReference>
<evidence type="ECO:0000256" key="10">
    <source>
        <dbReference type="ARBA" id="ARBA00022989"/>
    </source>
</evidence>
<keyword evidence="6" id="KW-0808">Transferase</keyword>
<dbReference type="EMBL" id="CAJNOI010000367">
    <property type="protein sequence ID" value="CAF1258494.1"/>
    <property type="molecule type" value="Genomic_DNA"/>
</dbReference>
<dbReference type="AlphaFoldDB" id="A0A815AJ51"/>
<name>A0A815AJ51_9BILA</name>
<evidence type="ECO:0000256" key="2">
    <source>
        <dbReference type="ARBA" id="ARBA00004922"/>
    </source>
</evidence>
<keyword evidence="16" id="KW-1185">Reference proteome</keyword>
<keyword evidence="5" id="KW-0328">Glycosyltransferase</keyword>
<evidence type="ECO:0000259" key="13">
    <source>
        <dbReference type="Pfam" id="PF02434"/>
    </source>
</evidence>
<sequence length="308" mass="36633">MLFRRLWYLLLLLVFYVFINIHFSTRNLNPDQSSISESRFHTNSSYEPKQYNEQFDNDDVVFLIITGKPNQDDRIPLQQQTWMRYTTQTYIFSETASGRLPLIVLPNITDSYASNGPKFWDALQWAWERFQNRAKWFAKVDDDTFVNVHEIYKLLKQKDARKFTVYGRCGEHFLPETHVSQETLPKNWTFVDGGAGTFISNYAMSLLNLHGFLNKSKVLQRHGSTLFGFQDASFGEIITEIARRETLRYNRTFTSPFICEDRRLQHQCDPKHPEAKFCLRQRCTTLHRCRKDLMLFWHRHFSMRRLGT</sequence>
<organism evidence="14 17">
    <name type="scientific">Adineta steineri</name>
    <dbReference type="NCBI Taxonomy" id="433720"/>
    <lineage>
        <taxon>Eukaryota</taxon>
        <taxon>Metazoa</taxon>
        <taxon>Spiralia</taxon>
        <taxon>Gnathifera</taxon>
        <taxon>Rotifera</taxon>
        <taxon>Eurotatoria</taxon>
        <taxon>Bdelloidea</taxon>
        <taxon>Adinetida</taxon>
        <taxon>Adinetidae</taxon>
        <taxon>Adineta</taxon>
    </lineage>
</organism>
<dbReference type="Proteomes" id="UP000663877">
    <property type="component" value="Unassembled WGS sequence"/>
</dbReference>
<dbReference type="Gene3D" id="3.90.550.50">
    <property type="match status" value="1"/>
</dbReference>
<dbReference type="GO" id="GO:0016263">
    <property type="term" value="F:glycoprotein-N-acetylgalactosamine 3-beta-galactosyltransferase activity"/>
    <property type="evidence" value="ECO:0007669"/>
    <property type="project" value="UniProtKB-EC"/>
</dbReference>
<dbReference type="Pfam" id="PF02434">
    <property type="entry name" value="Fringe"/>
    <property type="match status" value="1"/>
</dbReference>